<feature type="transmembrane region" description="Helical" evidence="1">
    <location>
        <begin position="55"/>
        <end position="74"/>
    </location>
</feature>
<proteinExistence type="predicted"/>
<accession>A0A922HWA4</accession>
<keyword evidence="1" id="KW-0812">Transmembrane</keyword>
<keyword evidence="1" id="KW-1133">Transmembrane helix</keyword>
<name>A0A922HWA4_DERFA</name>
<evidence type="ECO:0000313" key="2">
    <source>
        <dbReference type="EMBL" id="KAH9515859.1"/>
    </source>
</evidence>
<reference evidence="2" key="2">
    <citation type="journal article" date="2022" name="Res Sq">
        <title>Comparative Genomics Reveals Insights into the Divergent Evolution of Astigmatic Mites and Household Pest Adaptations.</title>
        <authorList>
            <person name="Xiong Q."/>
            <person name="Wan A.T.-Y."/>
            <person name="Liu X.-Y."/>
            <person name="Fung C.S.-H."/>
            <person name="Xiao X."/>
            <person name="Malainual N."/>
            <person name="Hou J."/>
            <person name="Wang L."/>
            <person name="Wang M."/>
            <person name="Yang K."/>
            <person name="Cui Y."/>
            <person name="Leung E."/>
            <person name="Nong W."/>
            <person name="Shin S.-K."/>
            <person name="Au S."/>
            <person name="Jeong K.Y."/>
            <person name="Chew F.T."/>
            <person name="Hui J."/>
            <person name="Leung T.F."/>
            <person name="Tungtrongchitr A."/>
            <person name="Zhong N."/>
            <person name="Liu Z."/>
            <person name="Tsui S."/>
        </authorList>
    </citation>
    <scope>NUCLEOTIDE SEQUENCE</scope>
    <source>
        <strain evidence="2">Derf</strain>
        <tissue evidence="2">Whole organism</tissue>
    </source>
</reference>
<sequence>MFIIIILFIYGDDHERFGSLIFIANPLSLSFNIYRKKSHRHLILTLFSVPVNQTFVVRDFVTLVCLIILFFYFLGSKSTLGALLANHLFSVQSRLSSQSKTLIVSTKQ</sequence>
<protein>
    <submittedName>
        <fullName evidence="2">Uncharacterized protein</fullName>
    </submittedName>
</protein>
<gene>
    <name evidence="2" type="ORF">DERF_006633</name>
</gene>
<keyword evidence="3" id="KW-1185">Reference proteome</keyword>
<feature type="transmembrane region" description="Helical" evidence="1">
    <location>
        <begin position="17"/>
        <end position="34"/>
    </location>
</feature>
<reference evidence="2" key="1">
    <citation type="submission" date="2013-05" db="EMBL/GenBank/DDBJ databases">
        <authorList>
            <person name="Yim A.K.Y."/>
            <person name="Chan T.F."/>
            <person name="Ji K.M."/>
            <person name="Liu X.Y."/>
            <person name="Zhou J.W."/>
            <person name="Li R.Q."/>
            <person name="Yang K.Y."/>
            <person name="Li J."/>
            <person name="Li M."/>
            <person name="Law P.T.W."/>
            <person name="Wu Y.L."/>
            <person name="Cai Z.L."/>
            <person name="Qin H."/>
            <person name="Bao Y."/>
            <person name="Leung R.K.K."/>
            <person name="Ng P.K.S."/>
            <person name="Zou J."/>
            <person name="Zhong X.J."/>
            <person name="Ran P.X."/>
            <person name="Zhong N.S."/>
            <person name="Liu Z.G."/>
            <person name="Tsui S.K.W."/>
        </authorList>
    </citation>
    <scope>NUCLEOTIDE SEQUENCE</scope>
    <source>
        <strain evidence="2">Derf</strain>
        <tissue evidence="2">Whole organism</tissue>
    </source>
</reference>
<dbReference type="EMBL" id="ASGP02000003">
    <property type="protein sequence ID" value="KAH9515859.1"/>
    <property type="molecule type" value="Genomic_DNA"/>
</dbReference>
<comment type="caution">
    <text evidence="2">The sequence shown here is derived from an EMBL/GenBank/DDBJ whole genome shotgun (WGS) entry which is preliminary data.</text>
</comment>
<dbReference type="Proteomes" id="UP000790347">
    <property type="component" value="Unassembled WGS sequence"/>
</dbReference>
<organism evidence="2 3">
    <name type="scientific">Dermatophagoides farinae</name>
    <name type="common">American house dust mite</name>
    <dbReference type="NCBI Taxonomy" id="6954"/>
    <lineage>
        <taxon>Eukaryota</taxon>
        <taxon>Metazoa</taxon>
        <taxon>Ecdysozoa</taxon>
        <taxon>Arthropoda</taxon>
        <taxon>Chelicerata</taxon>
        <taxon>Arachnida</taxon>
        <taxon>Acari</taxon>
        <taxon>Acariformes</taxon>
        <taxon>Sarcoptiformes</taxon>
        <taxon>Astigmata</taxon>
        <taxon>Psoroptidia</taxon>
        <taxon>Analgoidea</taxon>
        <taxon>Pyroglyphidae</taxon>
        <taxon>Dermatophagoidinae</taxon>
        <taxon>Dermatophagoides</taxon>
    </lineage>
</organism>
<dbReference type="AlphaFoldDB" id="A0A922HWA4"/>
<keyword evidence="1" id="KW-0472">Membrane</keyword>
<evidence type="ECO:0000313" key="3">
    <source>
        <dbReference type="Proteomes" id="UP000790347"/>
    </source>
</evidence>
<evidence type="ECO:0000256" key="1">
    <source>
        <dbReference type="SAM" id="Phobius"/>
    </source>
</evidence>